<organism evidence="1 2">
    <name type="scientific">Rhynchosporium agropyri</name>
    <dbReference type="NCBI Taxonomy" id="914238"/>
    <lineage>
        <taxon>Eukaryota</taxon>
        <taxon>Fungi</taxon>
        <taxon>Dikarya</taxon>
        <taxon>Ascomycota</taxon>
        <taxon>Pezizomycotina</taxon>
        <taxon>Leotiomycetes</taxon>
        <taxon>Helotiales</taxon>
        <taxon>Ploettnerulaceae</taxon>
        <taxon>Rhynchosporium</taxon>
    </lineage>
</organism>
<gene>
    <name evidence="1" type="ORF">RAG0_15937</name>
</gene>
<sequence>MPNGARMAGAVLILMFDFPSEHPEACGLGSKAEGVGAGNGICDCYCV</sequence>
<protein>
    <submittedName>
        <fullName evidence="1">Uncharacterized protein</fullName>
    </submittedName>
</protein>
<reference evidence="2" key="1">
    <citation type="submission" date="2016-03" db="EMBL/GenBank/DDBJ databases">
        <authorList>
            <person name="Guldener U."/>
        </authorList>
    </citation>
    <scope>NUCLEOTIDE SEQUENCE [LARGE SCALE GENOMIC DNA]</scope>
    <source>
        <strain evidence="2">04CH-RAC-A.6.1</strain>
    </source>
</reference>
<name>A0A1E1LN75_9HELO</name>
<dbReference type="AlphaFoldDB" id="A0A1E1LN75"/>
<evidence type="ECO:0000313" key="1">
    <source>
        <dbReference type="EMBL" id="CZT11930.1"/>
    </source>
</evidence>
<keyword evidence="2" id="KW-1185">Reference proteome</keyword>
<accession>A0A1E1LN75</accession>
<dbReference type="EMBL" id="FJUX01000149">
    <property type="protein sequence ID" value="CZT11930.1"/>
    <property type="molecule type" value="Genomic_DNA"/>
</dbReference>
<evidence type="ECO:0000313" key="2">
    <source>
        <dbReference type="Proteomes" id="UP000178912"/>
    </source>
</evidence>
<proteinExistence type="predicted"/>
<dbReference type="Proteomes" id="UP000178912">
    <property type="component" value="Unassembled WGS sequence"/>
</dbReference>